<dbReference type="Proteomes" id="UP000315496">
    <property type="component" value="Chromosome 1"/>
</dbReference>
<feature type="coiled-coil region" evidence="1">
    <location>
        <begin position="349"/>
        <end position="377"/>
    </location>
</feature>
<evidence type="ECO:0000256" key="1">
    <source>
        <dbReference type="SAM" id="Coils"/>
    </source>
</evidence>
<accession>A0A4Z1STK7</accession>
<feature type="region of interest" description="Disordered" evidence="2">
    <location>
        <begin position="43"/>
        <end position="95"/>
    </location>
</feature>
<organism evidence="3 4">
    <name type="scientific">Giardia muris</name>
    <dbReference type="NCBI Taxonomy" id="5742"/>
    <lineage>
        <taxon>Eukaryota</taxon>
        <taxon>Metamonada</taxon>
        <taxon>Diplomonadida</taxon>
        <taxon>Hexamitidae</taxon>
        <taxon>Giardiinae</taxon>
        <taxon>Giardia</taxon>
    </lineage>
</organism>
<proteinExistence type="predicted"/>
<evidence type="ECO:0000256" key="2">
    <source>
        <dbReference type="SAM" id="MobiDB-lite"/>
    </source>
</evidence>
<name>A0A4Z1STK7_GIAMU</name>
<gene>
    <name evidence="3" type="ORF">GMRT_14505</name>
</gene>
<keyword evidence="1" id="KW-0175">Coiled coil</keyword>
<dbReference type="EMBL" id="VDLU01000001">
    <property type="protein sequence ID" value="TNJ29256.1"/>
    <property type="molecule type" value="Genomic_DNA"/>
</dbReference>
<feature type="region of interest" description="Disordered" evidence="2">
    <location>
        <begin position="237"/>
        <end position="272"/>
    </location>
</feature>
<feature type="region of interest" description="Disordered" evidence="2">
    <location>
        <begin position="17"/>
        <end position="36"/>
    </location>
</feature>
<protein>
    <submittedName>
        <fullName evidence="3">Uncharacterized protein</fullName>
    </submittedName>
</protein>
<evidence type="ECO:0000313" key="3">
    <source>
        <dbReference type="EMBL" id="TNJ29256.1"/>
    </source>
</evidence>
<dbReference type="VEuPathDB" id="GiardiaDB:GMRT_14505"/>
<comment type="caution">
    <text evidence="3">The sequence shown here is derived from an EMBL/GenBank/DDBJ whole genome shotgun (WGS) entry which is preliminary data.</text>
</comment>
<sequence length="474" mass="51522">MTSAIFHNDWAFGNDHPVTGSRGRAKPVIAPKGRSRSNVQGTLRLSTTGSGCHTNTGRRAPRSLSNSVGSVMGNKSNRLLLSSTNTGKSSRVDPGHNDMSSMVGLFGLHANCGTNENFVEDPESFQDFGQYYSSLLNTALNANSPEAVEATEACNYYTGLSDSDALQLRQLVKQKIAMENAYDEPHVIRFLTSVYYSNQHLNRVGLTELIEDMGAAYVVSDPLKLVREKNKKKGLNIYGEPLDTTTPMTKSGPDPVKRSHPQGKPTTTSQATSMDYNLEAEAVSVGISALNDATSASGSRIGCNPSAMSTSISVTPRVGEEETRLDEAMKTDQVQILRETTRSQEVTERQQLQQRRLEHLKELQRRQAEEVEALLRMPLPRLSFAPEQSLPPQSDIDLERDALLDQVSARSVGTSPKPSKSLADLPAPGLLVPNDLSGISMAIPHSNAGESIVSYVGDGDIAEPYVIGRFIDPY</sequence>
<reference evidence="3 4" key="1">
    <citation type="submission" date="2019-05" db="EMBL/GenBank/DDBJ databases">
        <title>The compact genome of Giardia muris reveals important steps in the evolution of intestinal protozoan parasites.</title>
        <authorList>
            <person name="Xu F."/>
            <person name="Jimenez-Gonzalez A."/>
            <person name="Einarsson E."/>
            <person name="Astvaldsson A."/>
            <person name="Peirasmaki D."/>
            <person name="Eckmann L."/>
            <person name="Andersson J.O."/>
            <person name="Svard S.G."/>
            <person name="Jerlstrom-Hultqvist J."/>
        </authorList>
    </citation>
    <scope>NUCLEOTIDE SEQUENCE [LARGE SCALE GENOMIC DNA]</scope>
    <source>
        <strain evidence="3 4">Roberts-Thomson</strain>
    </source>
</reference>
<keyword evidence="4" id="KW-1185">Reference proteome</keyword>
<evidence type="ECO:0000313" key="4">
    <source>
        <dbReference type="Proteomes" id="UP000315496"/>
    </source>
</evidence>
<dbReference type="AlphaFoldDB" id="A0A4Z1STK7"/>
<dbReference type="OrthoDB" id="10252570at2759"/>
<feature type="compositionally biased region" description="Polar residues" evidence="2">
    <location>
        <begin position="43"/>
        <end position="89"/>
    </location>
</feature>